<dbReference type="GO" id="GO:0043770">
    <property type="term" value="F:demethylmenaquinone methyltransferase activity"/>
    <property type="evidence" value="ECO:0007669"/>
    <property type="project" value="UniProtKB-UniRule"/>
</dbReference>
<accession>A0A0A2FI32</accession>
<dbReference type="STRING" id="111105.HR09_07185"/>
<comment type="caution">
    <text evidence="6">The sequence shown here is derived from an EMBL/GenBank/DDBJ whole genome shotgun (WGS) entry which is preliminary data.</text>
</comment>
<sequence>MQSPERITPYDTERPKDEQVEAMFNHIAGHYDRLNHLFSWGMDRVWRQKAIRMIEPFAPRTVLDVATGTGDLAIEICRHIPSVKQVTGVDLSLEMMRIGEQKVRSENLDNRITFMQKDCLDLPFADHSFDAVTVAFGVRNFQNIELGLEEMYRVLNEGAPLMILELSRPVSFPWKQGYNFYASHVIPVVGRFLSQDAEAYTYLPESIAVMPQREELTDLMLSVGFREAYYRTLSLEAATVYMGLK</sequence>
<dbReference type="EMBL" id="JRAI01000005">
    <property type="protein sequence ID" value="KGN87969.1"/>
    <property type="molecule type" value="Genomic_DNA"/>
</dbReference>
<dbReference type="GO" id="GO:0032259">
    <property type="term" value="P:methylation"/>
    <property type="evidence" value="ECO:0007669"/>
    <property type="project" value="UniProtKB-KW"/>
</dbReference>
<name>A0A0A2FI32_9PORP</name>
<keyword evidence="3 5" id="KW-0808">Transferase</keyword>
<dbReference type="PANTHER" id="PTHR43591">
    <property type="entry name" value="METHYLTRANSFERASE"/>
    <property type="match status" value="1"/>
</dbReference>
<dbReference type="GO" id="GO:0009234">
    <property type="term" value="P:menaquinone biosynthetic process"/>
    <property type="evidence" value="ECO:0007669"/>
    <property type="project" value="UniProtKB-UniRule"/>
</dbReference>
<evidence type="ECO:0000313" key="6">
    <source>
        <dbReference type="EMBL" id="KGN87969.1"/>
    </source>
</evidence>
<feature type="binding site" evidence="5">
    <location>
        <begin position="118"/>
        <end position="119"/>
    </location>
    <ligand>
        <name>S-adenosyl-L-methionine</name>
        <dbReference type="ChEBI" id="CHEBI:59789"/>
    </ligand>
</feature>
<feature type="binding site" evidence="5">
    <location>
        <position position="69"/>
    </location>
    <ligand>
        <name>S-adenosyl-L-methionine</name>
        <dbReference type="ChEBI" id="CHEBI:59789"/>
    </ligand>
</feature>
<dbReference type="Pfam" id="PF01209">
    <property type="entry name" value="Ubie_methyltran"/>
    <property type="match status" value="1"/>
</dbReference>
<evidence type="ECO:0000256" key="1">
    <source>
        <dbReference type="ARBA" id="ARBA00022428"/>
    </source>
</evidence>
<dbReference type="NCBIfam" id="TIGR01934">
    <property type="entry name" value="MenG_MenH_UbiE"/>
    <property type="match status" value="1"/>
</dbReference>
<dbReference type="RefSeq" id="WP_039419871.1">
    <property type="nucleotide sequence ID" value="NZ_JRAI01000005.1"/>
</dbReference>
<keyword evidence="4 5" id="KW-0949">S-adenosyl-L-methionine</keyword>
<reference evidence="6 7" key="1">
    <citation type="submission" date="2014-08" db="EMBL/GenBank/DDBJ databases">
        <title>Porphyromonas gulae strain:COT-052_OH1451 Genome sequencing.</title>
        <authorList>
            <person name="Wallis C."/>
            <person name="Deusch O."/>
            <person name="O'Flynn C."/>
            <person name="Davis I."/>
            <person name="Jospin G."/>
            <person name="Darling A.E."/>
            <person name="Coil D.A."/>
            <person name="Alexiev A."/>
            <person name="Horsfall A."/>
            <person name="Kirkwood N."/>
            <person name="Harris S."/>
            <person name="Eisen J.A."/>
        </authorList>
    </citation>
    <scope>NUCLEOTIDE SEQUENCE [LARGE SCALE GENOMIC DNA]</scope>
    <source>
        <strain evidence="7">COT-052 OH1451</strain>
    </source>
</reference>
<keyword evidence="6" id="KW-0830">Ubiquinone</keyword>
<dbReference type="PANTHER" id="PTHR43591:SF24">
    <property type="entry name" value="2-METHOXY-6-POLYPRENYL-1,4-BENZOQUINOL METHYLASE, MITOCHONDRIAL"/>
    <property type="match status" value="1"/>
</dbReference>
<dbReference type="SUPFAM" id="SSF53335">
    <property type="entry name" value="S-adenosyl-L-methionine-dependent methyltransferases"/>
    <property type="match status" value="1"/>
</dbReference>
<comment type="similarity">
    <text evidence="5">Belongs to the class I-like SAM-binding methyltransferase superfamily. MenG/UbiE family.</text>
</comment>
<dbReference type="PROSITE" id="PS51608">
    <property type="entry name" value="SAM_MT_UBIE"/>
    <property type="match status" value="1"/>
</dbReference>
<evidence type="ECO:0000256" key="5">
    <source>
        <dbReference type="HAMAP-Rule" id="MF_01813"/>
    </source>
</evidence>
<dbReference type="InterPro" id="IPR004033">
    <property type="entry name" value="UbiE/COQ5_MeTrFase"/>
</dbReference>
<comment type="pathway">
    <text evidence="5">Quinol/quinone metabolism; menaquinone biosynthesis; menaquinol from 1,4-dihydroxy-2-naphthoate: step 2/2.</text>
</comment>
<evidence type="ECO:0000256" key="4">
    <source>
        <dbReference type="ARBA" id="ARBA00022691"/>
    </source>
</evidence>
<dbReference type="eggNOG" id="COG2226">
    <property type="taxonomic scope" value="Bacteria"/>
</dbReference>
<organism evidence="6 7">
    <name type="scientific">Porphyromonas gulae</name>
    <dbReference type="NCBI Taxonomy" id="111105"/>
    <lineage>
        <taxon>Bacteria</taxon>
        <taxon>Pseudomonadati</taxon>
        <taxon>Bacteroidota</taxon>
        <taxon>Bacteroidia</taxon>
        <taxon>Bacteroidales</taxon>
        <taxon>Porphyromonadaceae</taxon>
        <taxon>Porphyromonas</taxon>
    </lineage>
</organism>
<dbReference type="UniPathway" id="UPA00079">
    <property type="reaction ID" value="UER00169"/>
</dbReference>
<protein>
    <recommendedName>
        <fullName evidence="5">Demethylmenaquinone methyltransferase</fullName>
        <ecNumber evidence="5">2.1.1.163</ecNumber>
    </recommendedName>
</protein>
<keyword evidence="2 5" id="KW-0489">Methyltransferase</keyword>
<dbReference type="AlphaFoldDB" id="A0A0A2FI32"/>
<dbReference type="InterPro" id="IPR029063">
    <property type="entry name" value="SAM-dependent_MTases_sf"/>
</dbReference>
<evidence type="ECO:0000313" key="7">
    <source>
        <dbReference type="Proteomes" id="UP000030130"/>
    </source>
</evidence>
<dbReference type="NCBIfam" id="NF001244">
    <property type="entry name" value="PRK00216.1-5"/>
    <property type="match status" value="1"/>
</dbReference>
<dbReference type="EC" id="2.1.1.163" evidence="5"/>
<evidence type="ECO:0000256" key="2">
    <source>
        <dbReference type="ARBA" id="ARBA00022603"/>
    </source>
</evidence>
<evidence type="ECO:0000256" key="3">
    <source>
        <dbReference type="ARBA" id="ARBA00022679"/>
    </source>
</evidence>
<comment type="caution">
    <text evidence="5">Lacks conserved residue(s) required for the propagation of feature annotation.</text>
</comment>
<comment type="catalytic activity">
    <reaction evidence="5">
        <text>a 2-demethylmenaquinol + S-adenosyl-L-methionine = a menaquinol + S-adenosyl-L-homocysteine + H(+)</text>
        <dbReference type="Rhea" id="RHEA:42640"/>
        <dbReference type="Rhea" id="RHEA-COMP:9539"/>
        <dbReference type="Rhea" id="RHEA-COMP:9563"/>
        <dbReference type="ChEBI" id="CHEBI:15378"/>
        <dbReference type="ChEBI" id="CHEBI:18151"/>
        <dbReference type="ChEBI" id="CHEBI:55437"/>
        <dbReference type="ChEBI" id="CHEBI:57856"/>
        <dbReference type="ChEBI" id="CHEBI:59789"/>
        <dbReference type="EC" id="2.1.1.163"/>
    </reaction>
</comment>
<proteinExistence type="inferred from homology"/>
<dbReference type="Proteomes" id="UP000030130">
    <property type="component" value="Unassembled WGS sequence"/>
</dbReference>
<dbReference type="CDD" id="cd02440">
    <property type="entry name" value="AdoMet_MTases"/>
    <property type="match status" value="1"/>
</dbReference>
<dbReference type="HAMAP" id="MF_01813">
    <property type="entry name" value="MenG_UbiE_methyltr"/>
    <property type="match status" value="1"/>
</dbReference>
<keyword evidence="1 5" id="KW-0474">Menaquinone biosynthesis</keyword>
<gene>
    <name evidence="5" type="primary">menG</name>
    <name evidence="6" type="ORF">HR08_00820</name>
</gene>
<dbReference type="OrthoDB" id="9808140at2"/>
<comment type="function">
    <text evidence="5">Methyltransferase required for the conversion of demethylmenaquinol (DMKH2) to menaquinol (MKH2).</text>
</comment>
<feature type="binding site" evidence="5">
    <location>
        <position position="90"/>
    </location>
    <ligand>
        <name>S-adenosyl-L-methionine</name>
        <dbReference type="ChEBI" id="CHEBI:59789"/>
    </ligand>
</feature>
<dbReference type="Gene3D" id="3.40.50.150">
    <property type="entry name" value="Vaccinia Virus protein VP39"/>
    <property type="match status" value="1"/>
</dbReference>